<dbReference type="GO" id="GO:0006402">
    <property type="term" value="P:mRNA catabolic process"/>
    <property type="evidence" value="ECO:0007669"/>
    <property type="project" value="TreeGrafter"/>
</dbReference>
<evidence type="ECO:0000259" key="2">
    <source>
        <dbReference type="SMART" id="SM00955"/>
    </source>
</evidence>
<evidence type="ECO:0000256" key="1">
    <source>
        <dbReference type="SAM" id="MobiDB-lite"/>
    </source>
</evidence>
<dbReference type="PANTHER" id="PTHR23355">
    <property type="entry name" value="RIBONUCLEASE"/>
    <property type="match status" value="1"/>
</dbReference>
<dbReference type="InterPro" id="IPR050180">
    <property type="entry name" value="RNR_Ribonuclease"/>
</dbReference>
<name>A0AAD5P9L8_9FUNG</name>
<dbReference type="AlphaFoldDB" id="A0AAD5P9L8"/>
<keyword evidence="4" id="KW-1185">Reference proteome</keyword>
<organism evidence="3 4">
    <name type="scientific">Phascolomyces articulosus</name>
    <dbReference type="NCBI Taxonomy" id="60185"/>
    <lineage>
        <taxon>Eukaryota</taxon>
        <taxon>Fungi</taxon>
        <taxon>Fungi incertae sedis</taxon>
        <taxon>Mucoromycota</taxon>
        <taxon>Mucoromycotina</taxon>
        <taxon>Mucoromycetes</taxon>
        <taxon>Mucorales</taxon>
        <taxon>Lichtheimiaceae</taxon>
        <taxon>Phascolomyces</taxon>
    </lineage>
</organism>
<dbReference type="GO" id="GO:0003723">
    <property type="term" value="F:RNA binding"/>
    <property type="evidence" value="ECO:0007669"/>
    <property type="project" value="InterPro"/>
</dbReference>
<dbReference type="GO" id="GO:0000932">
    <property type="term" value="C:P-body"/>
    <property type="evidence" value="ECO:0007669"/>
    <property type="project" value="TreeGrafter"/>
</dbReference>
<evidence type="ECO:0000313" key="4">
    <source>
        <dbReference type="Proteomes" id="UP001209540"/>
    </source>
</evidence>
<dbReference type="InterPro" id="IPR001900">
    <property type="entry name" value="RNase_II/R"/>
</dbReference>
<dbReference type="GO" id="GO:0000175">
    <property type="term" value="F:3'-5'-RNA exonuclease activity"/>
    <property type="evidence" value="ECO:0007669"/>
    <property type="project" value="TreeGrafter"/>
</dbReference>
<dbReference type="PANTHER" id="PTHR23355:SF65">
    <property type="entry name" value="EXORIBONUCLEASE CYT-4, PUTATIVE (AFU_ORTHOLOGUE AFUA_7G01550)-RELATED"/>
    <property type="match status" value="1"/>
</dbReference>
<reference evidence="3" key="2">
    <citation type="submission" date="2023-02" db="EMBL/GenBank/DDBJ databases">
        <authorList>
            <consortium name="DOE Joint Genome Institute"/>
            <person name="Mondo S.J."/>
            <person name="Chang Y."/>
            <person name="Wang Y."/>
            <person name="Ahrendt S."/>
            <person name="Andreopoulos W."/>
            <person name="Barry K."/>
            <person name="Beard J."/>
            <person name="Benny G.L."/>
            <person name="Blankenship S."/>
            <person name="Bonito G."/>
            <person name="Cuomo C."/>
            <person name="Desiro A."/>
            <person name="Gervers K.A."/>
            <person name="Hundley H."/>
            <person name="Kuo A."/>
            <person name="LaButti K."/>
            <person name="Lang B.F."/>
            <person name="Lipzen A."/>
            <person name="O'Donnell K."/>
            <person name="Pangilinan J."/>
            <person name="Reynolds N."/>
            <person name="Sandor L."/>
            <person name="Smith M.W."/>
            <person name="Tsang A."/>
            <person name="Grigoriev I.V."/>
            <person name="Stajich J.E."/>
            <person name="Spatafora J.W."/>
        </authorList>
    </citation>
    <scope>NUCLEOTIDE SEQUENCE</scope>
    <source>
        <strain evidence="3">RSA 2281</strain>
    </source>
</reference>
<gene>
    <name evidence="3" type="ORF">BDA99DRAFT_445086</name>
</gene>
<reference evidence="3" key="1">
    <citation type="journal article" date="2022" name="IScience">
        <title>Evolution of zygomycete secretomes and the origins of terrestrial fungal ecologies.</title>
        <authorList>
            <person name="Chang Y."/>
            <person name="Wang Y."/>
            <person name="Mondo S."/>
            <person name="Ahrendt S."/>
            <person name="Andreopoulos W."/>
            <person name="Barry K."/>
            <person name="Beard J."/>
            <person name="Benny G.L."/>
            <person name="Blankenship S."/>
            <person name="Bonito G."/>
            <person name="Cuomo C."/>
            <person name="Desiro A."/>
            <person name="Gervers K.A."/>
            <person name="Hundley H."/>
            <person name="Kuo A."/>
            <person name="LaButti K."/>
            <person name="Lang B.F."/>
            <person name="Lipzen A."/>
            <person name="O'Donnell K."/>
            <person name="Pangilinan J."/>
            <person name="Reynolds N."/>
            <person name="Sandor L."/>
            <person name="Smith M.E."/>
            <person name="Tsang A."/>
            <person name="Grigoriev I.V."/>
            <person name="Stajich J.E."/>
            <person name="Spatafora J.W."/>
        </authorList>
    </citation>
    <scope>NUCLEOTIDE SEQUENCE</scope>
    <source>
        <strain evidence="3">RSA 2281</strain>
    </source>
</reference>
<proteinExistence type="predicted"/>
<feature type="compositionally biased region" description="Low complexity" evidence="1">
    <location>
        <begin position="552"/>
        <end position="567"/>
    </location>
</feature>
<dbReference type="Pfam" id="PF00773">
    <property type="entry name" value="RNB"/>
    <property type="match status" value="1"/>
</dbReference>
<protein>
    <recommendedName>
        <fullName evidence="2">RNB domain-containing protein</fullName>
    </recommendedName>
</protein>
<sequence length="890" mass="101073">MRPVIHLGDYVEIFNNGQFSGVVIGQRKASGGRQVLTILLRNGKTREFNSTTVKHVVPDFVQNDIRLSKFPFDPLAESLPDNYPVASFTRRVMDYQRMIQLRKGLGLKQFNKMYSHFHQLPKLNTDGNLKLNPLDPFDGMSVDMTVSLETLTQFAFDSTSVTDEQRHATFLYLTNDNIHFIPTTNVRLTGLWTMREYDEMKKISQVIESVRSNSTEFTDFLARAKKKVEFYQTHADPMLGTFSEASLNDLFPAQEQGKVMKLLEEHMSVWRPENTDAKYINFIADWIKSPSTGIHTPHEIFAPTILKALGCYDDHLFVDRGLAMQFLKQIGMFTAWDNATLVQNANHMVDDYVWSEKAKKMDNTMELHANLFLQGQLDRSGFHARDPCDRIRHDFGDMPVYTIDDPAAKEIDDGISIERIPGGNTWLHVHIADPSAYIPPTHPLAQVMEQRGQSLYLPEQHYPILPNKLASEKFSLGSSAQTNSTGSQYALTFSCRLDKNDGSVQAWKIQPSLIKNIKKLYYNDVDQFLKPFAKDTIPYEPLVNLDTQFIHPKPTQQSPSEQQPLPSTVTKECEQDLKDIFQLTLQHCEFRFQNGALNFVRPSPYIELNPQPLALPDIHFTRGSLPKYSTTLPTIRFGLDNSGTSPAKKMVAEAMILGGRIASHYAQEHGIILPHRTQTWLTNNDNGPNSDIALRQEMMSDRDPKTGTIGLANVVQYMTILPPASITTTAGLPHVLMGIPNGYVKATSPLRRYLDMVTHWQLKAHLLKEPAPFSRERLDQMLLPRMEAREKQLSFLQQDCLQYWVIELMNRLMAEGEGREKEWTCLVNLPSGTAKSELGGTMESARVTILELGLRARVQNLKTSLHMGQVVKARVTRLDSFKGFVDLELV</sequence>
<accession>A0AAD5P9L8</accession>
<evidence type="ECO:0000313" key="3">
    <source>
        <dbReference type="EMBL" id="KAI9250462.1"/>
    </source>
</evidence>
<dbReference type="Proteomes" id="UP001209540">
    <property type="component" value="Unassembled WGS sequence"/>
</dbReference>
<dbReference type="InterPro" id="IPR012340">
    <property type="entry name" value="NA-bd_OB-fold"/>
</dbReference>
<feature type="domain" description="RNB" evidence="2">
    <location>
        <begin position="392"/>
        <end position="768"/>
    </location>
</feature>
<dbReference type="EMBL" id="JAIXMP010000032">
    <property type="protein sequence ID" value="KAI9250462.1"/>
    <property type="molecule type" value="Genomic_DNA"/>
</dbReference>
<feature type="region of interest" description="Disordered" evidence="1">
    <location>
        <begin position="550"/>
        <end position="569"/>
    </location>
</feature>
<dbReference type="SUPFAM" id="SSF50249">
    <property type="entry name" value="Nucleic acid-binding proteins"/>
    <property type="match status" value="1"/>
</dbReference>
<comment type="caution">
    <text evidence="3">The sequence shown here is derived from an EMBL/GenBank/DDBJ whole genome shotgun (WGS) entry which is preliminary data.</text>
</comment>
<dbReference type="SMART" id="SM00955">
    <property type="entry name" value="RNB"/>
    <property type="match status" value="1"/>
</dbReference>